<gene>
    <name evidence="1" type="ORF">OS493_000850</name>
</gene>
<name>A0A9W9ZWY8_9CNID</name>
<proteinExistence type="predicted"/>
<evidence type="ECO:0000313" key="2">
    <source>
        <dbReference type="Proteomes" id="UP001163046"/>
    </source>
</evidence>
<comment type="caution">
    <text evidence="1">The sequence shown here is derived from an EMBL/GenBank/DDBJ whole genome shotgun (WGS) entry which is preliminary data.</text>
</comment>
<keyword evidence="2" id="KW-1185">Reference proteome</keyword>
<evidence type="ECO:0000313" key="1">
    <source>
        <dbReference type="EMBL" id="KAJ7387519.1"/>
    </source>
</evidence>
<protein>
    <submittedName>
        <fullName evidence="1">Uncharacterized protein</fullName>
    </submittedName>
</protein>
<dbReference type="AlphaFoldDB" id="A0A9W9ZWY8"/>
<reference evidence="1" key="1">
    <citation type="submission" date="2023-01" db="EMBL/GenBank/DDBJ databases">
        <title>Genome assembly of the deep-sea coral Lophelia pertusa.</title>
        <authorList>
            <person name="Herrera S."/>
            <person name="Cordes E."/>
        </authorList>
    </citation>
    <scope>NUCLEOTIDE SEQUENCE</scope>
    <source>
        <strain evidence="1">USNM1676648</strain>
        <tissue evidence="1">Polyp</tissue>
    </source>
</reference>
<sequence>MRGCCGGTCTDGRCYSEIGSFSRVAVVLIVFCVGLTRVEPAVQIISPVKTRSSSTETSLSCLTAQLTLLQPLMGKIPMA</sequence>
<organism evidence="1 2">
    <name type="scientific">Desmophyllum pertusum</name>
    <dbReference type="NCBI Taxonomy" id="174260"/>
    <lineage>
        <taxon>Eukaryota</taxon>
        <taxon>Metazoa</taxon>
        <taxon>Cnidaria</taxon>
        <taxon>Anthozoa</taxon>
        <taxon>Hexacorallia</taxon>
        <taxon>Scleractinia</taxon>
        <taxon>Caryophylliina</taxon>
        <taxon>Caryophylliidae</taxon>
        <taxon>Desmophyllum</taxon>
    </lineage>
</organism>
<dbReference type="EMBL" id="MU825873">
    <property type="protein sequence ID" value="KAJ7387519.1"/>
    <property type="molecule type" value="Genomic_DNA"/>
</dbReference>
<accession>A0A9W9ZWY8</accession>
<dbReference type="Proteomes" id="UP001163046">
    <property type="component" value="Unassembled WGS sequence"/>
</dbReference>